<gene>
    <name evidence="11" type="primary">LOC110261265</name>
</gene>
<dbReference type="InterPro" id="IPR001134">
    <property type="entry name" value="Netrin_domain"/>
</dbReference>
<dbReference type="FunFam" id="3.90.370.10:FF:000004">
    <property type="entry name" value="Uncharacterized protein"/>
    <property type="match status" value="1"/>
</dbReference>
<evidence type="ECO:0000256" key="5">
    <source>
        <dbReference type="ARBA" id="ARBA00022690"/>
    </source>
</evidence>
<keyword evidence="4" id="KW-0483">Metalloprotease inhibitor</keyword>
<comment type="subcellular location">
    <subcellularLocation>
        <location evidence="1">Secreted</location>
    </subcellularLocation>
</comment>
<evidence type="ECO:0000256" key="3">
    <source>
        <dbReference type="ARBA" id="ARBA00022525"/>
    </source>
</evidence>
<dbReference type="GO" id="GO:0046872">
    <property type="term" value="F:metal ion binding"/>
    <property type="evidence" value="ECO:0007669"/>
    <property type="project" value="UniProtKB-KW"/>
</dbReference>
<dbReference type="Ensembl" id="ENSSSCT00030050522.1">
    <property type="protein sequence ID" value="ENSSSCP00030022966.1"/>
    <property type="gene ID" value="ENSSSCG00030036357.1"/>
</dbReference>
<evidence type="ECO:0000259" key="10">
    <source>
        <dbReference type="PROSITE" id="PS50189"/>
    </source>
</evidence>
<feature type="disulfide bond" evidence="9">
    <location>
        <begin position="245"/>
        <end position="267"/>
    </location>
</feature>
<keyword evidence="7" id="KW-0481">Metalloenzyme inhibitor</keyword>
<dbReference type="GO" id="GO:0005576">
    <property type="term" value="C:extracellular region"/>
    <property type="evidence" value="ECO:0007669"/>
    <property type="project" value="UniProtKB-SubCell"/>
</dbReference>
<dbReference type="PANTHER" id="PTHR11844:SF10">
    <property type="entry name" value="NTR DOMAIN-CONTAINING PROTEIN"/>
    <property type="match status" value="1"/>
</dbReference>
<keyword evidence="8" id="KW-0479">Metal-binding</keyword>
<evidence type="ECO:0000256" key="6">
    <source>
        <dbReference type="ARBA" id="ARBA00023157"/>
    </source>
</evidence>
<dbReference type="PANTHER" id="PTHR11844">
    <property type="entry name" value="METALLOPROTEASE INHIBITOR"/>
    <property type="match status" value="1"/>
</dbReference>
<dbReference type="Gene3D" id="3.90.370.10">
    <property type="entry name" value="Tissue inhibitor of metalloproteinase-1. Chain B, domain 1"/>
    <property type="match status" value="1"/>
</dbReference>
<proteinExistence type="inferred from homology"/>
<dbReference type="SMART" id="SM00206">
    <property type="entry name" value="NTR"/>
    <property type="match status" value="1"/>
</dbReference>
<evidence type="ECO:0000256" key="8">
    <source>
        <dbReference type="PIRSR" id="PIRSR601820-1"/>
    </source>
</evidence>
<feature type="disulfide bond" evidence="9">
    <location>
        <begin position="106"/>
        <end position="170"/>
    </location>
</feature>
<dbReference type="Pfam" id="PF00965">
    <property type="entry name" value="TIMP"/>
    <property type="match status" value="1"/>
</dbReference>
<accession>A0A8D1C775</accession>
<dbReference type="InterPro" id="IPR027465">
    <property type="entry name" value="TIMP_C"/>
</dbReference>
<dbReference type="CDD" id="cd03577">
    <property type="entry name" value="NTR_TIMP_like"/>
    <property type="match status" value="1"/>
</dbReference>
<evidence type="ECO:0000256" key="1">
    <source>
        <dbReference type="ARBA" id="ARBA00004613"/>
    </source>
</evidence>
<name>A0A8D1C775_PIG</name>
<feature type="binding site" evidence="8">
    <location>
        <position position="106"/>
    </location>
    <ligand>
        <name>Zn(2+)</name>
        <dbReference type="ChEBI" id="CHEBI:29105"/>
        <note>ligand shared with metalloproteinase partner</note>
    </ligand>
</feature>
<dbReference type="GO" id="GO:0008191">
    <property type="term" value="F:metalloendopeptidase inhibitor activity"/>
    <property type="evidence" value="ECO:0007669"/>
    <property type="project" value="InterPro"/>
</dbReference>
<keyword evidence="3" id="KW-0964">Secreted</keyword>
<evidence type="ECO:0000313" key="11">
    <source>
        <dbReference type="Ensembl" id="ENSSSCP00030022966.1"/>
    </source>
</evidence>
<sequence length="302" mass="34355">MEYYTTAKRMKNIYYYGFLLGYAYRRNVFQGCHDKVLQTGGLNTRNAFPYSSGGWRSEVKVSAASLSSESTSFVYGWPSSAGPTMDPSFLLAFPLLLALSTPCSACICKILHPQTFYCMSDIVVVADIIGQGRGTFLKRNYKIRVTEILKAPQNVGKIDHLYTPKDWNKCGYEVRTPHQSQLLIAGYLRRGSLHFTRCHLVYFWNSLTREQKLGFRAGYERGCKCKVQPCLFCWRDCPEPDVTDCVWQQRGCDYQIWEGNHSLYSICAPAPSGHCEWTRINVSSYQPPITTPPTTSMNPSME</sequence>
<keyword evidence="8" id="KW-0862">Zinc</keyword>
<evidence type="ECO:0000256" key="7">
    <source>
        <dbReference type="ARBA" id="ARBA00023215"/>
    </source>
</evidence>
<comment type="similarity">
    <text evidence="2">Belongs to the protease inhibitor I35 (TIMP) family.</text>
</comment>
<evidence type="ECO:0000256" key="9">
    <source>
        <dbReference type="PIRSR" id="PIRSR601820-3"/>
    </source>
</evidence>
<feature type="disulfide bond" evidence="9">
    <location>
        <begin position="118"/>
        <end position="223"/>
    </location>
</feature>
<dbReference type="InterPro" id="IPR008993">
    <property type="entry name" value="TIMP-like_OB-fold"/>
</dbReference>
<organism evidence="11 12">
    <name type="scientific">Sus scrofa</name>
    <name type="common">Pig</name>
    <dbReference type="NCBI Taxonomy" id="9823"/>
    <lineage>
        <taxon>Eukaryota</taxon>
        <taxon>Metazoa</taxon>
        <taxon>Chordata</taxon>
        <taxon>Craniata</taxon>
        <taxon>Vertebrata</taxon>
        <taxon>Euteleostomi</taxon>
        <taxon>Mammalia</taxon>
        <taxon>Eutheria</taxon>
        <taxon>Laurasiatheria</taxon>
        <taxon>Artiodactyla</taxon>
        <taxon>Suina</taxon>
        <taxon>Suidae</taxon>
        <taxon>Sus</taxon>
    </lineage>
</organism>
<dbReference type="PROSITE" id="PS50189">
    <property type="entry name" value="NTR"/>
    <property type="match status" value="1"/>
</dbReference>
<keyword evidence="6 9" id="KW-1015">Disulfide bond</keyword>
<evidence type="ECO:0000313" key="12">
    <source>
        <dbReference type="Proteomes" id="UP000694570"/>
    </source>
</evidence>
<feature type="disulfide bond" evidence="9">
    <location>
        <begin position="225"/>
        <end position="275"/>
    </location>
</feature>
<evidence type="ECO:0000256" key="4">
    <source>
        <dbReference type="ARBA" id="ARBA00022608"/>
    </source>
</evidence>
<feature type="disulfide bond" evidence="9">
    <location>
        <begin position="108"/>
        <end position="198"/>
    </location>
</feature>
<feature type="disulfide bond" evidence="9">
    <location>
        <begin position="230"/>
        <end position="237"/>
    </location>
</feature>
<dbReference type="Proteomes" id="UP000694570">
    <property type="component" value="Unplaced"/>
</dbReference>
<feature type="domain" description="NTR" evidence="10">
    <location>
        <begin position="103"/>
        <end position="223"/>
    </location>
</feature>
<reference evidence="11" key="1">
    <citation type="submission" date="2025-08" db="UniProtKB">
        <authorList>
            <consortium name="Ensembl"/>
        </authorList>
    </citation>
    <scope>IDENTIFICATION</scope>
</reference>
<evidence type="ECO:0000256" key="2">
    <source>
        <dbReference type="ARBA" id="ARBA00011027"/>
    </source>
</evidence>
<keyword evidence="5" id="KW-0646">Protease inhibitor</keyword>
<protein>
    <recommendedName>
        <fullName evidence="10">NTR domain-containing protein</fullName>
    </recommendedName>
</protein>
<dbReference type="SUPFAM" id="SSF50242">
    <property type="entry name" value="TIMP-like"/>
    <property type="match status" value="1"/>
</dbReference>
<dbReference type="Gene3D" id="2.40.50.120">
    <property type="match status" value="1"/>
</dbReference>
<dbReference type="AlphaFoldDB" id="A0A8D1C775"/>
<dbReference type="InterPro" id="IPR001820">
    <property type="entry name" value="TIMP"/>
</dbReference>